<evidence type="ECO:0000313" key="6">
    <source>
        <dbReference type="Proteomes" id="UP000324585"/>
    </source>
</evidence>
<accession>A0A5J4YM43</accession>
<dbReference type="Pfam" id="PF01105">
    <property type="entry name" value="EMP24_GP25L"/>
    <property type="match status" value="1"/>
</dbReference>
<evidence type="ECO:0000256" key="1">
    <source>
        <dbReference type="SAM" id="Coils"/>
    </source>
</evidence>
<feature type="coiled-coil region" evidence="1">
    <location>
        <begin position="177"/>
        <end position="211"/>
    </location>
</feature>
<proteinExistence type="predicted"/>
<feature type="domain" description="GOLD" evidence="4">
    <location>
        <begin position="35"/>
        <end position="232"/>
    </location>
</feature>
<feature type="signal peptide" evidence="3">
    <location>
        <begin position="1"/>
        <end position="35"/>
    </location>
</feature>
<keyword evidence="2" id="KW-0812">Transmembrane</keyword>
<reference evidence="6" key="1">
    <citation type="journal article" date="2019" name="Nat. Commun.">
        <title>Expansion of phycobilisome linker gene families in mesophilic red algae.</title>
        <authorList>
            <person name="Lee J."/>
            <person name="Kim D."/>
            <person name="Bhattacharya D."/>
            <person name="Yoon H.S."/>
        </authorList>
    </citation>
    <scope>NUCLEOTIDE SEQUENCE [LARGE SCALE GENOMIC DNA]</scope>
    <source>
        <strain evidence="6">CCMP 1328</strain>
    </source>
</reference>
<dbReference type="AlphaFoldDB" id="A0A5J4YM43"/>
<feature type="chain" id="PRO_5023857379" description="GOLD domain-containing protein" evidence="3">
    <location>
        <begin position="36"/>
        <end position="237"/>
    </location>
</feature>
<organism evidence="5 6">
    <name type="scientific">Porphyridium purpureum</name>
    <name type="common">Red alga</name>
    <name type="synonym">Porphyridium cruentum</name>
    <dbReference type="NCBI Taxonomy" id="35688"/>
    <lineage>
        <taxon>Eukaryota</taxon>
        <taxon>Rhodophyta</taxon>
        <taxon>Bangiophyceae</taxon>
        <taxon>Porphyridiales</taxon>
        <taxon>Porphyridiaceae</taxon>
        <taxon>Porphyridium</taxon>
    </lineage>
</organism>
<evidence type="ECO:0000259" key="4">
    <source>
        <dbReference type="SMART" id="SM01190"/>
    </source>
</evidence>
<name>A0A5J4YM43_PORPP</name>
<keyword evidence="2" id="KW-0472">Membrane</keyword>
<keyword evidence="6" id="KW-1185">Reference proteome</keyword>
<sequence length="237" mass="26848">MGMDGARWRVPSGWCGAVVFVVVAWLALAWDGADAYTFKLRPFHNRCLQESLVPHVPVRVTYVVHGGGKGKEMPVNFWIKPLDGGTEQKRPVIFKSDADHGVFTLVPEDLANGKRVSYDFCVYHQYLGREDDMTTSFRKVTINFEILHQPNLADVGLADKTQMDRLQTTAEHLNDYMNTLVDTLHSANRRFQEQEEQSERLNRQLTALSGTAIVILVLVGAFEAFYVGFFLKKRALI</sequence>
<evidence type="ECO:0000256" key="2">
    <source>
        <dbReference type="SAM" id="Phobius"/>
    </source>
</evidence>
<dbReference type="Proteomes" id="UP000324585">
    <property type="component" value="Unassembled WGS sequence"/>
</dbReference>
<comment type="caution">
    <text evidence="5">The sequence shown here is derived from an EMBL/GenBank/DDBJ whole genome shotgun (WGS) entry which is preliminary data.</text>
</comment>
<feature type="transmembrane region" description="Helical" evidence="2">
    <location>
        <begin position="207"/>
        <end position="231"/>
    </location>
</feature>
<keyword evidence="2" id="KW-1133">Transmembrane helix</keyword>
<evidence type="ECO:0000313" key="5">
    <source>
        <dbReference type="EMBL" id="KAA8492000.1"/>
    </source>
</evidence>
<dbReference type="EMBL" id="VRMN01000011">
    <property type="protein sequence ID" value="KAA8492000.1"/>
    <property type="molecule type" value="Genomic_DNA"/>
</dbReference>
<dbReference type="InterPro" id="IPR009038">
    <property type="entry name" value="GOLD_dom"/>
</dbReference>
<dbReference type="SMART" id="SM01190">
    <property type="entry name" value="EMP24_GP25L"/>
    <property type="match status" value="1"/>
</dbReference>
<evidence type="ECO:0000256" key="3">
    <source>
        <dbReference type="SAM" id="SignalP"/>
    </source>
</evidence>
<keyword evidence="1" id="KW-0175">Coiled coil</keyword>
<protein>
    <recommendedName>
        <fullName evidence="4">GOLD domain-containing protein</fullName>
    </recommendedName>
</protein>
<gene>
    <name evidence="5" type="ORF">FVE85_8482</name>
</gene>
<keyword evidence="3" id="KW-0732">Signal</keyword>